<dbReference type="Proteomes" id="UP000617340">
    <property type="component" value="Unassembled WGS sequence"/>
</dbReference>
<feature type="compositionally biased region" description="Basic and acidic residues" evidence="1">
    <location>
        <begin position="70"/>
        <end position="87"/>
    </location>
</feature>
<keyword evidence="3" id="KW-1185">Reference proteome</keyword>
<comment type="caution">
    <text evidence="2">The sequence shown here is derived from an EMBL/GenBank/DDBJ whole genome shotgun (WGS) entry which is preliminary data.</text>
</comment>
<sequence length="152" mass="18015">MNIRYIDKEQKTSENEELVPVGCLMTFTCERLPQIVRSEDPPNFRGVARWKGLLHSKEINQYHVLHDRKNGNVMVREKEEKEEKADTGDEDVQGECKHQFSTLAHDLMEDRFYLDDIKEKTGNDIENRKNYENGRFNHVLQNKLIKVEIKLR</sequence>
<organism evidence="2 3">
    <name type="scientific">Vespula germanica</name>
    <name type="common">German yellow jacket</name>
    <name type="synonym">Paravespula germanica</name>
    <dbReference type="NCBI Taxonomy" id="30212"/>
    <lineage>
        <taxon>Eukaryota</taxon>
        <taxon>Metazoa</taxon>
        <taxon>Ecdysozoa</taxon>
        <taxon>Arthropoda</taxon>
        <taxon>Hexapoda</taxon>
        <taxon>Insecta</taxon>
        <taxon>Pterygota</taxon>
        <taxon>Neoptera</taxon>
        <taxon>Endopterygota</taxon>
        <taxon>Hymenoptera</taxon>
        <taxon>Apocrita</taxon>
        <taxon>Aculeata</taxon>
        <taxon>Vespoidea</taxon>
        <taxon>Vespidae</taxon>
        <taxon>Vespinae</taxon>
        <taxon>Vespula</taxon>
    </lineage>
</organism>
<proteinExistence type="predicted"/>
<dbReference type="AlphaFoldDB" id="A0A834J4N3"/>
<reference evidence="2" key="1">
    <citation type="journal article" date="2020" name="G3 (Bethesda)">
        <title>High-Quality Assemblies for Three Invasive Social Wasps from the &lt;i&gt;Vespula&lt;/i&gt; Genus.</title>
        <authorList>
            <person name="Harrop T.W.R."/>
            <person name="Guhlin J."/>
            <person name="McLaughlin G.M."/>
            <person name="Permina E."/>
            <person name="Stockwell P."/>
            <person name="Gilligan J."/>
            <person name="Le Lec M.F."/>
            <person name="Gruber M.A.M."/>
            <person name="Quinn O."/>
            <person name="Lovegrove M."/>
            <person name="Duncan E.J."/>
            <person name="Remnant E.J."/>
            <person name="Van Eeckhoven J."/>
            <person name="Graham B."/>
            <person name="Knapp R.A."/>
            <person name="Langford K.W."/>
            <person name="Kronenberg Z."/>
            <person name="Press M.O."/>
            <person name="Eacker S.M."/>
            <person name="Wilson-Rankin E.E."/>
            <person name="Purcell J."/>
            <person name="Lester P.J."/>
            <person name="Dearden P.K."/>
        </authorList>
    </citation>
    <scope>NUCLEOTIDE SEQUENCE</scope>
    <source>
        <strain evidence="2">Linc-1</strain>
    </source>
</reference>
<feature type="region of interest" description="Disordered" evidence="1">
    <location>
        <begin position="70"/>
        <end position="95"/>
    </location>
</feature>
<accession>A0A834J4N3</accession>
<evidence type="ECO:0000313" key="2">
    <source>
        <dbReference type="EMBL" id="KAF7380384.1"/>
    </source>
</evidence>
<gene>
    <name evidence="2" type="ORF">HZH68_016249</name>
</gene>
<evidence type="ECO:0000313" key="3">
    <source>
        <dbReference type="Proteomes" id="UP000617340"/>
    </source>
</evidence>
<protein>
    <submittedName>
        <fullName evidence="2">Uncharacterized protein</fullName>
    </submittedName>
</protein>
<evidence type="ECO:0000256" key="1">
    <source>
        <dbReference type="SAM" id="MobiDB-lite"/>
    </source>
</evidence>
<dbReference type="EMBL" id="JACSDZ010000023">
    <property type="protein sequence ID" value="KAF7380384.1"/>
    <property type="molecule type" value="Genomic_DNA"/>
</dbReference>
<name>A0A834J4N3_VESGE</name>